<organism evidence="2 3">
    <name type="scientific">Solimonas marina</name>
    <dbReference type="NCBI Taxonomy" id="2714601"/>
    <lineage>
        <taxon>Bacteria</taxon>
        <taxon>Pseudomonadati</taxon>
        <taxon>Pseudomonadota</taxon>
        <taxon>Gammaproteobacteria</taxon>
        <taxon>Nevskiales</taxon>
        <taxon>Nevskiaceae</taxon>
        <taxon>Solimonas</taxon>
    </lineage>
</organism>
<evidence type="ECO:0000313" key="3">
    <source>
        <dbReference type="Proteomes" id="UP000653472"/>
    </source>
</evidence>
<dbReference type="RefSeq" id="WP_168145951.1">
    <property type="nucleotide sequence ID" value="NZ_JAAVXB010000001.1"/>
</dbReference>
<dbReference type="AlphaFoldDB" id="A0A969W6U3"/>
<sequence length="137" mass="14481">MDTLIGRQTEILGDIRFAGGLHVDGRVKGKVLTSGEKASSLSVSENGTIEGDVRVPNIVLNGTVVGDVHASEKITMAAKARVTGNVYYKVIEMEAGAQINGQLVHESHSAASIDGLEGEMEFDELGEARRVKGFITG</sequence>
<evidence type="ECO:0000256" key="1">
    <source>
        <dbReference type="ARBA" id="ARBA00044755"/>
    </source>
</evidence>
<dbReference type="Pfam" id="PF04519">
    <property type="entry name" value="Bactofilin"/>
    <property type="match status" value="1"/>
</dbReference>
<evidence type="ECO:0000313" key="2">
    <source>
        <dbReference type="EMBL" id="NKF20680.1"/>
    </source>
</evidence>
<dbReference type="PANTHER" id="PTHR35024:SF4">
    <property type="entry name" value="POLYMER-FORMING CYTOSKELETAL PROTEIN"/>
    <property type="match status" value="1"/>
</dbReference>
<comment type="caution">
    <text evidence="2">The sequence shown here is derived from an EMBL/GenBank/DDBJ whole genome shotgun (WGS) entry which is preliminary data.</text>
</comment>
<keyword evidence="3" id="KW-1185">Reference proteome</keyword>
<accession>A0A969W6U3</accession>
<proteinExistence type="inferred from homology"/>
<reference evidence="2" key="1">
    <citation type="submission" date="2020-03" db="EMBL/GenBank/DDBJ databases">
        <title>Solimonas marina sp. nov., isolated from deep seawater of the Pacific Ocean.</title>
        <authorList>
            <person name="Liu X."/>
            <person name="Lai Q."/>
            <person name="Sun F."/>
            <person name="Gai Y."/>
            <person name="Li G."/>
            <person name="Shao Z."/>
        </authorList>
    </citation>
    <scope>NUCLEOTIDE SEQUENCE</scope>
    <source>
        <strain evidence="2">C16B3</strain>
    </source>
</reference>
<protein>
    <submittedName>
        <fullName evidence="2">Polymer-forming cytoskeletal protein</fullName>
    </submittedName>
</protein>
<dbReference type="PANTHER" id="PTHR35024">
    <property type="entry name" value="HYPOTHETICAL CYTOSOLIC PROTEIN"/>
    <property type="match status" value="1"/>
</dbReference>
<name>A0A969W6U3_9GAMM</name>
<comment type="similarity">
    <text evidence="1">Belongs to the bactofilin family.</text>
</comment>
<dbReference type="InterPro" id="IPR007607">
    <property type="entry name" value="BacA/B"/>
</dbReference>
<dbReference type="Proteomes" id="UP000653472">
    <property type="component" value="Unassembled WGS sequence"/>
</dbReference>
<gene>
    <name evidence="2" type="ORF">G7Y82_00025</name>
</gene>
<dbReference type="EMBL" id="JAAVXB010000001">
    <property type="protein sequence ID" value="NKF20680.1"/>
    <property type="molecule type" value="Genomic_DNA"/>
</dbReference>